<dbReference type="AlphaFoldDB" id="A0A4D7QMS1"/>
<proteinExistence type="predicted"/>
<name>A0A4D7QMS1_9HYPH</name>
<gene>
    <name evidence="1" type="ORF">E8L99_19650</name>
</gene>
<keyword evidence="2" id="KW-1185">Reference proteome</keyword>
<dbReference type="KEGG" id="paqt:E8L99_19650"/>
<dbReference type="Pfam" id="PF03452">
    <property type="entry name" value="Anp1"/>
    <property type="match status" value="2"/>
</dbReference>
<evidence type="ECO:0008006" key="3">
    <source>
        <dbReference type="Google" id="ProtNLM"/>
    </source>
</evidence>
<dbReference type="PANTHER" id="PTHR43083:SF6">
    <property type="entry name" value="MANNAN POLYMERASE COMPLEXES SUBUNIT MNN9"/>
    <property type="match status" value="1"/>
</dbReference>
<dbReference type="CDD" id="cd00761">
    <property type="entry name" value="Glyco_tranf_GTA_type"/>
    <property type="match status" value="1"/>
</dbReference>
<dbReference type="PANTHER" id="PTHR43083">
    <property type="entry name" value="MANNAN POLYMERASE II"/>
    <property type="match status" value="1"/>
</dbReference>
<reference evidence="1 2" key="1">
    <citation type="submission" date="2019-04" db="EMBL/GenBank/DDBJ databases">
        <title>Phreatobacter aquaticus sp. nov.</title>
        <authorList>
            <person name="Choi A."/>
            <person name="Baek K."/>
        </authorList>
    </citation>
    <scope>NUCLEOTIDE SEQUENCE [LARGE SCALE GENOMIC DNA]</scope>
    <source>
        <strain evidence="1 2">NMCR1094</strain>
    </source>
</reference>
<dbReference type="Proteomes" id="UP000298588">
    <property type="component" value="Chromosome"/>
</dbReference>
<dbReference type="InterPro" id="IPR052086">
    <property type="entry name" value="Mannan_Polymerase_Subunit"/>
</dbReference>
<dbReference type="EMBL" id="CP039865">
    <property type="protein sequence ID" value="QCK87811.1"/>
    <property type="molecule type" value="Genomic_DNA"/>
</dbReference>
<protein>
    <recommendedName>
        <fullName evidence="3">Glycosyltransferase family 2 protein</fullName>
    </recommendedName>
</protein>
<accession>A0A4D7QMS1</accession>
<dbReference type="RefSeq" id="WP_137101139.1">
    <property type="nucleotide sequence ID" value="NZ_CP039865.1"/>
</dbReference>
<dbReference type="SUPFAM" id="SSF53448">
    <property type="entry name" value="Nucleotide-diphospho-sugar transferases"/>
    <property type="match status" value="1"/>
</dbReference>
<evidence type="ECO:0000313" key="1">
    <source>
        <dbReference type="EMBL" id="QCK87811.1"/>
    </source>
</evidence>
<dbReference type="OrthoDB" id="277808at2"/>
<sequence length="255" mass="28874">MSDSLPNLLILTPVKNAARHLPGYLDLVERLTVPQERLAIGFLESDSTDGTFEALEAARPRLEARFNRMTLVKRDYGFRMPEGVPRWAPAYQLIRRANLARARNQLLFRALRDEDWVLWLDVDVVDYPADLIERLLAYQLDIVHPHCVIEPGGKTFDLNAWRDNGTRTMHDLRGTGRPVRLDAVGGTVLLVRADLHRDGLIFPAFRYGAGSPTARDKHPLWGRGEIETEGFGVLAHDMGLQCWGLPDLEVRHAPE</sequence>
<organism evidence="1 2">
    <name type="scientific">Phreatobacter aquaticus</name>
    <dbReference type="NCBI Taxonomy" id="2570229"/>
    <lineage>
        <taxon>Bacteria</taxon>
        <taxon>Pseudomonadati</taxon>
        <taxon>Pseudomonadota</taxon>
        <taxon>Alphaproteobacteria</taxon>
        <taxon>Hyphomicrobiales</taxon>
        <taxon>Phreatobacteraceae</taxon>
        <taxon>Phreatobacter</taxon>
    </lineage>
</organism>
<evidence type="ECO:0000313" key="2">
    <source>
        <dbReference type="Proteomes" id="UP000298588"/>
    </source>
</evidence>
<dbReference type="Gene3D" id="3.90.550.10">
    <property type="entry name" value="Spore Coat Polysaccharide Biosynthesis Protein SpsA, Chain A"/>
    <property type="match status" value="2"/>
</dbReference>
<dbReference type="InterPro" id="IPR029044">
    <property type="entry name" value="Nucleotide-diphossugar_trans"/>
</dbReference>